<comment type="caution">
    <text evidence="2">The sequence shown here is derived from an EMBL/GenBank/DDBJ whole genome shotgun (WGS) entry which is preliminary data.</text>
</comment>
<evidence type="ECO:0000313" key="2">
    <source>
        <dbReference type="EMBL" id="KAJ9543559.1"/>
    </source>
</evidence>
<proteinExistence type="predicted"/>
<evidence type="ECO:0000313" key="3">
    <source>
        <dbReference type="Proteomes" id="UP001172457"/>
    </source>
</evidence>
<sequence length="84" mass="9161">MSLPPYVPNFRNLVNRDPVPRSRTGAYRELSDYDPTTLQVLGLSFFTGSYPMPVSSLIKRGGPRGVPVVPPHRASDFGGPPGHI</sequence>
<accession>A0AA38WAW6</accession>
<protein>
    <submittedName>
        <fullName evidence="2">Uncharacterized protein</fullName>
    </submittedName>
</protein>
<feature type="region of interest" description="Disordered" evidence="1">
    <location>
        <begin position="62"/>
        <end position="84"/>
    </location>
</feature>
<dbReference type="Proteomes" id="UP001172457">
    <property type="component" value="Chromosome 6"/>
</dbReference>
<dbReference type="EMBL" id="JARYMX010000006">
    <property type="protein sequence ID" value="KAJ9543559.1"/>
    <property type="molecule type" value="Genomic_DNA"/>
</dbReference>
<reference evidence="2" key="1">
    <citation type="submission" date="2023-03" db="EMBL/GenBank/DDBJ databases">
        <title>Chromosome-scale reference genome and RAD-based genetic map of yellow starthistle (Centaurea solstitialis) reveal putative structural variation and QTLs associated with invader traits.</title>
        <authorList>
            <person name="Reatini B."/>
            <person name="Cang F.A."/>
            <person name="Jiang Q."/>
            <person name="Mckibben M.T.W."/>
            <person name="Barker M.S."/>
            <person name="Rieseberg L.H."/>
            <person name="Dlugosch K.M."/>
        </authorList>
    </citation>
    <scope>NUCLEOTIDE SEQUENCE</scope>
    <source>
        <strain evidence="2">CAN-66</strain>
        <tissue evidence="2">Leaf</tissue>
    </source>
</reference>
<gene>
    <name evidence="2" type="ORF">OSB04_023266</name>
</gene>
<keyword evidence="3" id="KW-1185">Reference proteome</keyword>
<evidence type="ECO:0000256" key="1">
    <source>
        <dbReference type="SAM" id="MobiDB-lite"/>
    </source>
</evidence>
<name>A0AA38WAW6_9ASTR</name>
<organism evidence="2 3">
    <name type="scientific">Centaurea solstitialis</name>
    <name type="common">yellow star-thistle</name>
    <dbReference type="NCBI Taxonomy" id="347529"/>
    <lineage>
        <taxon>Eukaryota</taxon>
        <taxon>Viridiplantae</taxon>
        <taxon>Streptophyta</taxon>
        <taxon>Embryophyta</taxon>
        <taxon>Tracheophyta</taxon>
        <taxon>Spermatophyta</taxon>
        <taxon>Magnoliopsida</taxon>
        <taxon>eudicotyledons</taxon>
        <taxon>Gunneridae</taxon>
        <taxon>Pentapetalae</taxon>
        <taxon>asterids</taxon>
        <taxon>campanulids</taxon>
        <taxon>Asterales</taxon>
        <taxon>Asteraceae</taxon>
        <taxon>Carduoideae</taxon>
        <taxon>Cardueae</taxon>
        <taxon>Centaureinae</taxon>
        <taxon>Centaurea</taxon>
    </lineage>
</organism>
<dbReference type="AlphaFoldDB" id="A0AA38WAW6"/>